<evidence type="ECO:0000256" key="1">
    <source>
        <dbReference type="ARBA" id="ARBA00004377"/>
    </source>
</evidence>
<keyword evidence="5 9" id="KW-0997">Cell inner membrane</keyword>
<dbReference type="InterPro" id="IPR010129">
    <property type="entry name" value="T1SS_HlyD"/>
</dbReference>
<evidence type="ECO:0000256" key="2">
    <source>
        <dbReference type="ARBA" id="ARBA00009477"/>
    </source>
</evidence>
<keyword evidence="10" id="KW-0175">Coiled coil</keyword>
<dbReference type="Pfam" id="PF26002">
    <property type="entry name" value="Beta-barrel_AprE"/>
    <property type="match status" value="1"/>
</dbReference>
<accession>A0ABX1N4D9</accession>
<evidence type="ECO:0000256" key="7">
    <source>
        <dbReference type="ARBA" id="ARBA00022989"/>
    </source>
</evidence>
<dbReference type="Gene3D" id="2.40.50.100">
    <property type="match status" value="1"/>
</dbReference>
<keyword evidence="8 9" id="KW-0472">Membrane</keyword>
<evidence type="ECO:0000256" key="3">
    <source>
        <dbReference type="ARBA" id="ARBA00022448"/>
    </source>
</evidence>
<dbReference type="PRINTS" id="PR01490">
    <property type="entry name" value="RTXTOXIND"/>
</dbReference>
<keyword evidence="6 9" id="KW-0812">Transmembrane</keyword>
<evidence type="ECO:0000256" key="8">
    <source>
        <dbReference type="ARBA" id="ARBA00023136"/>
    </source>
</evidence>
<dbReference type="EMBL" id="WTVH01000024">
    <property type="protein sequence ID" value="NMF94140.1"/>
    <property type="molecule type" value="Genomic_DNA"/>
</dbReference>
<comment type="subcellular location">
    <subcellularLocation>
        <location evidence="1 9">Cell inner membrane</location>
        <topology evidence="1 9">Single-pass membrane protein</topology>
    </subcellularLocation>
</comment>
<evidence type="ECO:0000256" key="6">
    <source>
        <dbReference type="ARBA" id="ARBA00022692"/>
    </source>
</evidence>
<dbReference type="PANTHER" id="PTHR30386:SF17">
    <property type="entry name" value="ALKALINE PROTEASE SECRETION PROTEIN APRE"/>
    <property type="match status" value="1"/>
</dbReference>
<evidence type="ECO:0000256" key="4">
    <source>
        <dbReference type="ARBA" id="ARBA00022475"/>
    </source>
</evidence>
<dbReference type="Proteomes" id="UP000601990">
    <property type="component" value="Unassembled WGS sequence"/>
</dbReference>
<keyword evidence="14" id="KW-1185">Reference proteome</keyword>
<evidence type="ECO:0000256" key="9">
    <source>
        <dbReference type="RuleBase" id="RU365093"/>
    </source>
</evidence>
<evidence type="ECO:0000259" key="11">
    <source>
        <dbReference type="Pfam" id="PF25994"/>
    </source>
</evidence>
<comment type="similarity">
    <text evidence="2 9">Belongs to the membrane fusion protein (MFP) (TC 8.A.1) family.</text>
</comment>
<dbReference type="InterPro" id="IPR050739">
    <property type="entry name" value="MFP"/>
</dbReference>
<evidence type="ECO:0000313" key="13">
    <source>
        <dbReference type="EMBL" id="NMF94140.1"/>
    </source>
</evidence>
<organism evidence="13 14">
    <name type="scientific">Aromatoleum buckelii</name>
    <dbReference type="NCBI Taxonomy" id="200254"/>
    <lineage>
        <taxon>Bacteria</taxon>
        <taxon>Pseudomonadati</taxon>
        <taxon>Pseudomonadota</taxon>
        <taxon>Betaproteobacteria</taxon>
        <taxon>Rhodocyclales</taxon>
        <taxon>Rhodocyclaceae</taxon>
        <taxon>Aromatoleum</taxon>
    </lineage>
</organism>
<evidence type="ECO:0000256" key="10">
    <source>
        <dbReference type="SAM" id="Coils"/>
    </source>
</evidence>
<dbReference type="RefSeq" id="WP_169199381.1">
    <property type="nucleotide sequence ID" value="NZ_WTVH02000010.1"/>
</dbReference>
<dbReference type="Gene3D" id="2.40.30.170">
    <property type="match status" value="1"/>
</dbReference>
<sequence length="434" mass="47979">MSAFDGANRETAVVPTDTRFDTRAFYAVAGCFFGFLLLWGFFAELDSGAIANGEVIPAGRVKTVQHLEGGIIQAILVREGESVRAGTELLRLEDTEARAQLSIAETDRAAQEALLQRLEAERDGRPYRPAPDVAASSSVMAQVRLFESRQDALRKEEAGLNVRLDGIRRELQSWEGKGAALVELQANAEEESRLNQRLFDKNFISRPRLLQLQGQQAESVARLSENSAEIARSRQRLADTEVAIAKLKNDWMSTLLEELRRAQEAAAAARERVTVTRDRLARTRLVAPQDGVVNDLRYTTIGGVVPPGGAVLDVVPVAERLVVEARVLPDDIDVVRTGLEARVRLTAYKARSHISLVGTVTHVSGSTFRDEHAQGRPFYKTRVEIDAKELDKVERGLLIPGMLAQVEIVAGKRSAMRYLFDPIIDSINRAFKES</sequence>
<reference evidence="13" key="1">
    <citation type="submission" date="2019-12" db="EMBL/GenBank/DDBJ databases">
        <title>Comparative genomics gives insights into the taxonomy of the Azoarcus-Aromatoleum group and reveals separate origins of nif in the plant-associated Azoarcus and non-plant-associated Aromatoleum sub-groups.</title>
        <authorList>
            <person name="Lafos M."/>
            <person name="Maluk M."/>
            <person name="Batista M."/>
            <person name="Junghare M."/>
            <person name="Carmona M."/>
            <person name="Faoro H."/>
            <person name="Cruz L.M."/>
            <person name="Battistoni F."/>
            <person name="De Souza E."/>
            <person name="Pedrosa F."/>
            <person name="Chen W.-M."/>
            <person name="Poole P.S."/>
            <person name="Dixon R.A."/>
            <person name="James E.K."/>
        </authorList>
    </citation>
    <scope>NUCLEOTIDE SEQUENCE</scope>
    <source>
        <strain evidence="13">U120</strain>
    </source>
</reference>
<comment type="caution">
    <text evidence="13">The sequence shown here is derived from an EMBL/GenBank/DDBJ whole genome shotgun (WGS) entry which is preliminary data.</text>
</comment>
<dbReference type="PANTHER" id="PTHR30386">
    <property type="entry name" value="MEMBRANE FUSION SUBUNIT OF EMRAB-TOLC MULTIDRUG EFFLUX PUMP"/>
    <property type="match status" value="1"/>
</dbReference>
<feature type="transmembrane region" description="Helical" evidence="9">
    <location>
        <begin position="24"/>
        <end position="42"/>
    </location>
</feature>
<evidence type="ECO:0000256" key="5">
    <source>
        <dbReference type="ARBA" id="ARBA00022519"/>
    </source>
</evidence>
<feature type="domain" description="AprE-like long alpha-helical hairpin" evidence="11">
    <location>
        <begin position="97"/>
        <end position="279"/>
    </location>
</feature>
<protein>
    <recommendedName>
        <fullName evidence="9">Membrane fusion protein (MFP) family protein</fullName>
    </recommendedName>
</protein>
<proteinExistence type="inferred from homology"/>
<gene>
    <name evidence="13" type="ORF">GO608_12465</name>
</gene>
<evidence type="ECO:0000259" key="12">
    <source>
        <dbReference type="Pfam" id="PF26002"/>
    </source>
</evidence>
<keyword evidence="3 9" id="KW-0813">Transport</keyword>
<feature type="coiled-coil region" evidence="10">
    <location>
        <begin position="230"/>
        <end position="279"/>
    </location>
</feature>
<evidence type="ECO:0000313" key="14">
    <source>
        <dbReference type="Proteomes" id="UP000601990"/>
    </source>
</evidence>
<dbReference type="Pfam" id="PF25994">
    <property type="entry name" value="HH_AprE"/>
    <property type="match status" value="1"/>
</dbReference>
<dbReference type="NCBIfam" id="TIGR01843">
    <property type="entry name" value="type_I_hlyD"/>
    <property type="match status" value="1"/>
</dbReference>
<keyword evidence="7 9" id="KW-1133">Transmembrane helix</keyword>
<name>A0ABX1N4D9_9RHOO</name>
<dbReference type="InterPro" id="IPR058781">
    <property type="entry name" value="HH_AprE-like"/>
</dbReference>
<dbReference type="SUPFAM" id="SSF111369">
    <property type="entry name" value="HlyD-like secretion proteins"/>
    <property type="match status" value="1"/>
</dbReference>
<dbReference type="InterPro" id="IPR058982">
    <property type="entry name" value="Beta-barrel_AprE"/>
</dbReference>
<keyword evidence="4 9" id="KW-1003">Cell membrane</keyword>
<feature type="domain" description="AprE-like beta-barrel" evidence="12">
    <location>
        <begin position="321"/>
        <end position="410"/>
    </location>
</feature>